<dbReference type="CDD" id="cd00180">
    <property type="entry name" value="PKc"/>
    <property type="match status" value="1"/>
</dbReference>
<dbReference type="InterPro" id="IPR011009">
    <property type="entry name" value="Kinase-like_dom_sf"/>
</dbReference>
<evidence type="ECO:0000313" key="5">
    <source>
        <dbReference type="Proteomes" id="UP001162098"/>
    </source>
</evidence>
<dbReference type="SMART" id="SM00220">
    <property type="entry name" value="S_TKc"/>
    <property type="match status" value="1"/>
</dbReference>
<dbReference type="PANTHER" id="PTHR24346:SF30">
    <property type="entry name" value="MATERNAL EMBRYONIC LEUCINE ZIPPER KINASE"/>
    <property type="match status" value="1"/>
</dbReference>
<dbReference type="PANTHER" id="PTHR24346">
    <property type="entry name" value="MAP/MICROTUBULE AFFINITY-REGULATING KINASE"/>
    <property type="match status" value="1"/>
</dbReference>
<keyword evidence="4" id="KW-0808">Transferase</keyword>
<keyword evidence="1" id="KW-0547">Nucleotide-binding</keyword>
<dbReference type="Proteomes" id="UP001162098">
    <property type="component" value="Segment"/>
</dbReference>
<dbReference type="PROSITE" id="PS50011">
    <property type="entry name" value="PROTEIN_KINASE_DOM"/>
    <property type="match status" value="1"/>
</dbReference>
<accession>A0A7S8BEH3</accession>
<keyword evidence="4" id="KW-0418">Kinase</keyword>
<keyword evidence="2" id="KW-0067">ATP-binding</keyword>
<name>A0A7S8BEH3_9VIRU</name>
<dbReference type="GO" id="GO:0035556">
    <property type="term" value="P:intracellular signal transduction"/>
    <property type="evidence" value="ECO:0007669"/>
    <property type="project" value="TreeGrafter"/>
</dbReference>
<dbReference type="PROSITE" id="PS00108">
    <property type="entry name" value="PROTEIN_KINASE_ST"/>
    <property type="match status" value="1"/>
</dbReference>
<keyword evidence="5" id="KW-1185">Reference proteome</keyword>
<dbReference type="KEGG" id="vg:80543468"/>
<sequence length="323" mass="36197">MATRTHSRNRELALLTRLILLHCDALNDLPVEVEEIVCTDTGRTYSLYVLADGGHGRIYEACVAEGQLLTPLCGFKLVRRGRNGTADDPPREIAMMLRMLGDDEEHPNIVPMLAYGTSPRFYAMAMPLARHGDVFELTEDMRLSGDDGWSLTDASALAYQCALALRHMHRHGVIHVDLKPENVLLDGDGRALLCDFGLSQERCRTKDDRRRALWGGTAPATAPELNDPLMPMLVLQPRADVWSLGCLILHVVQQGAMPAAYRDLEQAVRAVEDDELRDLLSRMVVLDPSKRIQCMSVVLAHPWLSRWRDDRTDPEMLYVCATS</sequence>
<evidence type="ECO:0000256" key="1">
    <source>
        <dbReference type="ARBA" id="ARBA00022741"/>
    </source>
</evidence>
<dbReference type="Gene3D" id="1.10.510.10">
    <property type="entry name" value="Transferase(Phosphotransferase) domain 1"/>
    <property type="match status" value="1"/>
</dbReference>
<proteinExistence type="predicted"/>
<dbReference type="GO" id="GO:0004674">
    <property type="term" value="F:protein serine/threonine kinase activity"/>
    <property type="evidence" value="ECO:0007669"/>
    <property type="project" value="TreeGrafter"/>
</dbReference>
<dbReference type="InterPro" id="IPR008271">
    <property type="entry name" value="Ser/Thr_kinase_AS"/>
</dbReference>
<protein>
    <submittedName>
        <fullName evidence="4">Ser/Thr protein kinase</fullName>
    </submittedName>
</protein>
<evidence type="ECO:0000259" key="3">
    <source>
        <dbReference type="PROSITE" id="PS50011"/>
    </source>
</evidence>
<feature type="domain" description="Protein kinase" evidence="3">
    <location>
        <begin position="44"/>
        <end position="304"/>
    </location>
</feature>
<organism evidence="4 5">
    <name type="scientific">Medusavirus stheno T3</name>
    <dbReference type="NCBI Taxonomy" id="3069717"/>
    <lineage>
        <taxon>Viruses</taxon>
        <taxon>Varidnaviria</taxon>
        <taxon>Bamfordvirae</taxon>
        <taxon>Nucleocytoviricota</taxon>
        <taxon>Megaviricetes</taxon>
        <taxon>Mamonoviridae</taxon>
        <taxon>Medusavirus</taxon>
        <taxon>Medusavirus sthenus</taxon>
    </lineage>
</organism>
<evidence type="ECO:0000256" key="2">
    <source>
        <dbReference type="ARBA" id="ARBA00022840"/>
    </source>
</evidence>
<dbReference type="GO" id="GO:0005524">
    <property type="term" value="F:ATP binding"/>
    <property type="evidence" value="ECO:0007669"/>
    <property type="project" value="UniProtKB-KW"/>
</dbReference>
<evidence type="ECO:0000313" key="4">
    <source>
        <dbReference type="EMBL" id="QPB44272.1"/>
    </source>
</evidence>
<dbReference type="EMBL" id="MW018138">
    <property type="protein sequence ID" value="QPB44272.1"/>
    <property type="molecule type" value="Genomic_DNA"/>
</dbReference>
<reference evidence="4 5" key="1">
    <citation type="submission" date="2020-09" db="EMBL/GenBank/DDBJ databases">
        <authorList>
            <person name="Zhang R."/>
            <person name="Garcia K."/>
            <person name="Ogata H."/>
        </authorList>
    </citation>
    <scope>NUCLEOTIDE SEQUENCE [LARGE SCALE GENOMIC DNA]</scope>
    <source>
        <strain evidence="5">stheno</strain>
    </source>
</reference>
<dbReference type="Pfam" id="PF00069">
    <property type="entry name" value="Pkinase"/>
    <property type="match status" value="1"/>
</dbReference>
<dbReference type="InterPro" id="IPR000719">
    <property type="entry name" value="Prot_kinase_dom"/>
</dbReference>
<dbReference type="SUPFAM" id="SSF56112">
    <property type="entry name" value="Protein kinase-like (PK-like)"/>
    <property type="match status" value="1"/>
</dbReference>